<evidence type="ECO:0000313" key="4">
    <source>
        <dbReference type="Proteomes" id="UP000005396"/>
    </source>
</evidence>
<protein>
    <recommendedName>
        <fullName evidence="2">HMA domain-containing protein</fullName>
    </recommendedName>
</protein>
<evidence type="ECO:0000259" key="2">
    <source>
        <dbReference type="PROSITE" id="PS50846"/>
    </source>
</evidence>
<dbReference type="CDD" id="cd00371">
    <property type="entry name" value="HMA"/>
    <property type="match status" value="1"/>
</dbReference>
<comment type="caution">
    <text evidence="3">The sequence shown here is derived from an EMBL/GenBank/DDBJ whole genome shotgun (WGS) entry which is preliminary data.</text>
</comment>
<dbReference type="eggNOG" id="COG2608">
    <property type="taxonomic scope" value="Bacteria"/>
</dbReference>
<name>A8S056_ENTBW</name>
<dbReference type="PaxDb" id="411902-CLOBOL_05588"/>
<dbReference type="HOGENOM" id="CLU_138400_0_0_9"/>
<dbReference type="GeneID" id="97203611"/>
<evidence type="ECO:0000256" key="1">
    <source>
        <dbReference type="ARBA" id="ARBA00022723"/>
    </source>
</evidence>
<dbReference type="InterPro" id="IPR006121">
    <property type="entry name" value="HMA_dom"/>
</dbReference>
<proteinExistence type="predicted"/>
<dbReference type="Proteomes" id="UP000005396">
    <property type="component" value="Unassembled WGS sequence"/>
</dbReference>
<dbReference type="PROSITE" id="PS50846">
    <property type="entry name" value="HMA_2"/>
    <property type="match status" value="1"/>
</dbReference>
<reference evidence="3 4" key="2">
    <citation type="submission" date="2007-09" db="EMBL/GenBank/DDBJ databases">
        <title>Draft genome sequence of Clostridium bolteae (ATCC BAA-613).</title>
        <authorList>
            <person name="Sudarsanam P."/>
            <person name="Ley R."/>
            <person name="Guruge J."/>
            <person name="Turnbaugh P.J."/>
            <person name="Mahowald M."/>
            <person name="Liep D."/>
            <person name="Gordon J."/>
        </authorList>
    </citation>
    <scope>NUCLEOTIDE SEQUENCE [LARGE SCALE GENOMIC DNA]</scope>
    <source>
        <strain evidence="4">ATCC BAA-613 / DSM 15670 / CCUG 46953 / JCM 12243 / WAL 16351</strain>
    </source>
</reference>
<dbReference type="Gene3D" id="3.30.70.100">
    <property type="match status" value="1"/>
</dbReference>
<dbReference type="PROSITE" id="PS01047">
    <property type="entry name" value="HMA_1"/>
    <property type="match status" value="1"/>
</dbReference>
<organism evidence="3 4">
    <name type="scientific">Enterocloster bolteae (strain ATCC BAA-613 / DSM 15670 / CCUG 46953 / JCM 12243 / WAL 16351)</name>
    <name type="common">Clostridium bolteae</name>
    <dbReference type="NCBI Taxonomy" id="411902"/>
    <lineage>
        <taxon>Bacteria</taxon>
        <taxon>Bacillati</taxon>
        <taxon>Bacillota</taxon>
        <taxon>Clostridia</taxon>
        <taxon>Lachnospirales</taxon>
        <taxon>Lachnospiraceae</taxon>
        <taxon>Enterocloster</taxon>
    </lineage>
</organism>
<sequence length="114" mass="12706">MENFIIICLLIIAVGLAIIPTIRHFKGHGGCCGGSSYKPKKKKLKRVIQKKTFKVEGMHCEHCSNRVMEAVNSIPELSAKVKLKQGLVIISYAEPVEDNLIKEAIERIGYKVVD</sequence>
<dbReference type="InterPro" id="IPR036163">
    <property type="entry name" value="HMA_dom_sf"/>
</dbReference>
<dbReference type="Pfam" id="PF00403">
    <property type="entry name" value="HMA"/>
    <property type="match status" value="1"/>
</dbReference>
<gene>
    <name evidence="3" type="ORF">CLOBOL_05588</name>
</gene>
<dbReference type="EMBL" id="ABCC02000041">
    <property type="protein sequence ID" value="EDP14196.1"/>
    <property type="molecule type" value="Genomic_DNA"/>
</dbReference>
<dbReference type="SUPFAM" id="SSF55008">
    <property type="entry name" value="HMA, heavy metal-associated domain"/>
    <property type="match status" value="1"/>
</dbReference>
<feature type="domain" description="HMA" evidence="2">
    <location>
        <begin position="49"/>
        <end position="113"/>
    </location>
</feature>
<reference evidence="3 4" key="1">
    <citation type="submission" date="2007-08" db="EMBL/GenBank/DDBJ databases">
        <authorList>
            <person name="Fulton L."/>
            <person name="Clifton S."/>
            <person name="Fulton B."/>
            <person name="Xu J."/>
            <person name="Minx P."/>
            <person name="Pepin K.H."/>
            <person name="Johnson M."/>
            <person name="Thiruvilangam P."/>
            <person name="Bhonagiri V."/>
            <person name="Nash W.E."/>
            <person name="Mardis E.R."/>
            <person name="Wilson R.K."/>
        </authorList>
    </citation>
    <scope>NUCLEOTIDE SEQUENCE [LARGE SCALE GENOMIC DNA]</scope>
    <source>
        <strain evidence="4">ATCC BAA-613 / DSM 15670 / CCUG 46953 / JCM 12243 / WAL 16351</strain>
    </source>
</reference>
<dbReference type="InterPro" id="IPR017969">
    <property type="entry name" value="Heavy-metal-associated_CS"/>
</dbReference>
<accession>A8S056</accession>
<dbReference type="RefSeq" id="WP_007037926.1">
    <property type="nucleotide sequence ID" value="NZ_DS480696.1"/>
</dbReference>
<evidence type="ECO:0000313" key="3">
    <source>
        <dbReference type="EMBL" id="EDP14196.1"/>
    </source>
</evidence>
<keyword evidence="1" id="KW-0479">Metal-binding</keyword>
<dbReference type="AlphaFoldDB" id="A8S056"/>
<dbReference type="GO" id="GO:0046872">
    <property type="term" value="F:metal ion binding"/>
    <property type="evidence" value="ECO:0007669"/>
    <property type="project" value="UniProtKB-KW"/>
</dbReference>